<feature type="region of interest" description="Disordered" evidence="4">
    <location>
        <begin position="199"/>
        <end position="304"/>
    </location>
</feature>
<keyword evidence="5" id="KW-0812">Transmembrane</keyword>
<dbReference type="Pfam" id="PF12796">
    <property type="entry name" value="Ank_2"/>
    <property type="match status" value="1"/>
</dbReference>
<keyword evidence="7" id="KW-1185">Reference proteome</keyword>
<feature type="region of interest" description="Disordered" evidence="4">
    <location>
        <begin position="134"/>
        <end position="165"/>
    </location>
</feature>
<dbReference type="PROSITE" id="PS50088">
    <property type="entry name" value="ANK_REPEAT"/>
    <property type="match status" value="2"/>
</dbReference>
<dbReference type="PANTHER" id="PTHR24171:SF9">
    <property type="entry name" value="ANKYRIN REPEAT DOMAIN-CONTAINING PROTEIN 39"/>
    <property type="match status" value="1"/>
</dbReference>
<reference evidence="7" key="1">
    <citation type="submission" date="2012-06" db="EMBL/GenBank/DDBJ databases">
        <title>Complete sequence of chromosome of Desulfomonile tiedjei DSM 6799.</title>
        <authorList>
            <person name="Lucas S."/>
            <person name="Copeland A."/>
            <person name="Lapidus A."/>
            <person name="Glavina del Rio T."/>
            <person name="Dalin E."/>
            <person name="Tice H."/>
            <person name="Bruce D."/>
            <person name="Goodwin L."/>
            <person name="Pitluck S."/>
            <person name="Peters L."/>
            <person name="Ovchinnikova G."/>
            <person name="Zeytun A."/>
            <person name="Lu M."/>
            <person name="Kyrpides N."/>
            <person name="Mavromatis K."/>
            <person name="Ivanova N."/>
            <person name="Brettin T."/>
            <person name="Detter J.C."/>
            <person name="Han C."/>
            <person name="Larimer F."/>
            <person name="Land M."/>
            <person name="Hauser L."/>
            <person name="Markowitz V."/>
            <person name="Cheng J.-F."/>
            <person name="Hugenholtz P."/>
            <person name="Woyke T."/>
            <person name="Wu D."/>
            <person name="Spring S."/>
            <person name="Schroeder M."/>
            <person name="Brambilla E."/>
            <person name="Klenk H.-P."/>
            <person name="Eisen J.A."/>
        </authorList>
    </citation>
    <scope>NUCLEOTIDE SEQUENCE [LARGE SCALE GENOMIC DNA]</scope>
    <source>
        <strain evidence="7">ATCC 49306 / DSM 6799 / DCB-1</strain>
    </source>
</reference>
<organism evidence="6 7">
    <name type="scientific">Desulfomonile tiedjei (strain ATCC 49306 / DSM 6799 / DCB-1)</name>
    <dbReference type="NCBI Taxonomy" id="706587"/>
    <lineage>
        <taxon>Bacteria</taxon>
        <taxon>Pseudomonadati</taxon>
        <taxon>Thermodesulfobacteriota</taxon>
        <taxon>Desulfomonilia</taxon>
        <taxon>Desulfomonilales</taxon>
        <taxon>Desulfomonilaceae</taxon>
        <taxon>Desulfomonile</taxon>
    </lineage>
</organism>
<evidence type="ECO:0000256" key="2">
    <source>
        <dbReference type="ARBA" id="ARBA00023043"/>
    </source>
</evidence>
<feature type="compositionally biased region" description="Basic and acidic residues" evidence="4">
    <location>
        <begin position="199"/>
        <end position="216"/>
    </location>
</feature>
<keyword evidence="5" id="KW-0472">Membrane</keyword>
<keyword evidence="1" id="KW-0677">Repeat</keyword>
<gene>
    <name evidence="6" type="ordered locus">Desti_0581</name>
</gene>
<dbReference type="Proteomes" id="UP000006055">
    <property type="component" value="Chromosome"/>
</dbReference>
<dbReference type="eggNOG" id="COG0666">
    <property type="taxonomic scope" value="Bacteria"/>
</dbReference>
<dbReference type="EMBL" id="CP003360">
    <property type="protein sequence ID" value="AFM23312.1"/>
    <property type="molecule type" value="Genomic_DNA"/>
</dbReference>
<protein>
    <submittedName>
        <fullName evidence="6">Ankyrin repeat-containing protein</fullName>
    </submittedName>
</protein>
<dbReference type="InterPro" id="IPR036770">
    <property type="entry name" value="Ankyrin_rpt-contain_sf"/>
</dbReference>
<dbReference type="PANTHER" id="PTHR24171">
    <property type="entry name" value="ANKYRIN REPEAT DOMAIN-CONTAINING PROTEIN 39-RELATED"/>
    <property type="match status" value="1"/>
</dbReference>
<feature type="transmembrane region" description="Helical" evidence="5">
    <location>
        <begin position="357"/>
        <end position="379"/>
    </location>
</feature>
<accession>I4C171</accession>
<dbReference type="AlphaFoldDB" id="I4C171"/>
<dbReference type="STRING" id="706587.Desti_0581"/>
<evidence type="ECO:0000313" key="6">
    <source>
        <dbReference type="EMBL" id="AFM23312.1"/>
    </source>
</evidence>
<feature type="repeat" description="ANK" evidence="3">
    <location>
        <begin position="44"/>
        <end position="76"/>
    </location>
</feature>
<evidence type="ECO:0000313" key="7">
    <source>
        <dbReference type="Proteomes" id="UP000006055"/>
    </source>
</evidence>
<feature type="repeat" description="ANK" evidence="3">
    <location>
        <begin position="77"/>
        <end position="109"/>
    </location>
</feature>
<proteinExistence type="predicted"/>
<dbReference type="SMART" id="SM00248">
    <property type="entry name" value="ANK"/>
    <property type="match status" value="2"/>
</dbReference>
<evidence type="ECO:0000256" key="1">
    <source>
        <dbReference type="ARBA" id="ARBA00022737"/>
    </source>
</evidence>
<evidence type="ECO:0000256" key="5">
    <source>
        <dbReference type="SAM" id="Phobius"/>
    </source>
</evidence>
<dbReference type="Gene3D" id="1.25.40.20">
    <property type="entry name" value="Ankyrin repeat-containing domain"/>
    <property type="match status" value="1"/>
</dbReference>
<dbReference type="SUPFAM" id="SSF48403">
    <property type="entry name" value="Ankyrin repeat"/>
    <property type="match status" value="1"/>
</dbReference>
<keyword evidence="2 3" id="KW-0040">ANK repeat</keyword>
<dbReference type="KEGG" id="dti:Desti_0581"/>
<feature type="compositionally biased region" description="Polar residues" evidence="4">
    <location>
        <begin position="295"/>
        <end position="304"/>
    </location>
</feature>
<evidence type="ECO:0000256" key="4">
    <source>
        <dbReference type="SAM" id="MobiDB-lite"/>
    </source>
</evidence>
<dbReference type="InterPro" id="IPR002110">
    <property type="entry name" value="Ankyrin_rpt"/>
</dbReference>
<dbReference type="PROSITE" id="PS50297">
    <property type="entry name" value="ANK_REP_REGION"/>
    <property type="match status" value="2"/>
</dbReference>
<keyword evidence="5" id="KW-1133">Transmembrane helix</keyword>
<name>I4C171_DESTA</name>
<dbReference type="RefSeq" id="WP_014808468.1">
    <property type="nucleotide sequence ID" value="NC_018025.1"/>
</dbReference>
<dbReference type="OrthoDB" id="8410839at2"/>
<feature type="compositionally biased region" description="Polar residues" evidence="4">
    <location>
        <begin position="247"/>
        <end position="268"/>
    </location>
</feature>
<evidence type="ECO:0000256" key="3">
    <source>
        <dbReference type="PROSITE-ProRule" id="PRU00023"/>
    </source>
</evidence>
<sequence>MRERFIRGRTSDCEQAFETIGKGAVGQMEKLLARGVSPDCRDDNGRTPLIVASERGNAALVGVMIRHKCDVNAVDNDGETALMKAAFGGYLTVAEVLVENGADLEMQNSDGSTALEIAQMRKHDALAALLSGQSAGSMTGVREEISTEPDDDSPSTDSPGGASLPVAAAMIPSSEPQPYVPDLDLEALPSVAESPYFRLQKESDTTTEDRKQEAEAQPKNGESESAVTEIAVSDDGPGVPPAAISVAETSETASTHTDVGSESSTDKSGNNREDEGTAPVKPNANPVVEAPKGNGNDQKASVENTRSNPIETTLAFVMGMVMPGVANPRLLYDLLSQGALERFRGRTIKEVAHDIQIIVPSAVSNILMFLGYYLLVVFFDKNPAKAFSRNPKKQTSLNELAQQKGMPFTRQRLSECVRCAALDMELRRTGLHLDSLTYYHYAEISKLPKLKDQIALAQLVELQRLTAGEVKERVGKQLGKISSEDKRIAKAVMRNVGDILRMLTDEETQDFLKDKERMKAAFEPTESTALLGNIRKLKKKIPVTEALFTDLEPSLLDLLREYTHQDKVVDVEVEEDSE</sequence>
<dbReference type="HOGENOM" id="CLU_471545_0_0_7"/>